<dbReference type="InterPro" id="IPR036252">
    <property type="entry name" value="Proteasome_activ_sf"/>
</dbReference>
<name>A0A9Q0MDT5_BLOTA</name>
<evidence type="ECO:0000256" key="1">
    <source>
        <dbReference type="ARBA" id="ARBA00005883"/>
    </source>
</evidence>
<sequence>MSKLNVKSLNSKSSSSSTIHSMDVQSPKTSSSMSPKQAERLTSLLQSSAQKLRSNQMEIYYNDHFIKHIDEYVQKWMIELIFDFDHFIKDELSQMVQDKMMEKLDKDVEQYFPKPKSNADIEQLDNLYRNFGQHLDGKMDRRNQKSNFYEKAIYLYKGIVPENETIKRIYSILEPKLIDAMQRLWRLLTAIFLLVPNVSDSNNSGMIAQKHIKRHVKELKNTVNLFLISNGWLQYGVLRMSHLSHIFRHLQSDDARQAFRSFELAYFQSLRTAVRELQMEFVILQHLVMQHIELVKQPRIDHSANLAAKIVS</sequence>
<evidence type="ECO:0000256" key="3">
    <source>
        <dbReference type="SAM" id="MobiDB-lite"/>
    </source>
</evidence>
<comment type="caution">
    <text evidence="5">The sequence shown here is derived from an EMBL/GenBank/DDBJ whole genome shotgun (WGS) entry which is preliminary data.</text>
</comment>
<dbReference type="Gene3D" id="1.20.120.180">
    <property type="entry name" value="Proteasome activator pa28, C-terminal domain"/>
    <property type="match status" value="1"/>
</dbReference>
<dbReference type="GO" id="GO:0061133">
    <property type="term" value="F:endopeptidase activator activity"/>
    <property type="evidence" value="ECO:0007669"/>
    <property type="project" value="TreeGrafter"/>
</dbReference>
<dbReference type="AlphaFoldDB" id="A0A9Q0MDT5"/>
<dbReference type="Pfam" id="PF02252">
    <property type="entry name" value="PA28_C"/>
    <property type="match status" value="1"/>
</dbReference>
<accession>A0A9Q0MDT5</accession>
<keyword evidence="2" id="KW-0647">Proteasome</keyword>
<dbReference type="GO" id="GO:0005654">
    <property type="term" value="C:nucleoplasm"/>
    <property type="evidence" value="ECO:0007669"/>
    <property type="project" value="TreeGrafter"/>
</dbReference>
<evidence type="ECO:0000313" key="5">
    <source>
        <dbReference type="EMBL" id="KAJ6223288.1"/>
    </source>
</evidence>
<dbReference type="OrthoDB" id="10534958at2759"/>
<feature type="region of interest" description="Disordered" evidence="3">
    <location>
        <begin position="1"/>
        <end position="40"/>
    </location>
</feature>
<evidence type="ECO:0000313" key="6">
    <source>
        <dbReference type="Proteomes" id="UP001142055"/>
    </source>
</evidence>
<dbReference type="EMBL" id="JAPWDV010000001">
    <property type="protein sequence ID" value="KAJ6223288.1"/>
    <property type="molecule type" value="Genomic_DNA"/>
</dbReference>
<comment type="similarity">
    <text evidence="1">Belongs to the PA28 family.</text>
</comment>
<gene>
    <name evidence="5" type="ORF">RDWZM_001833</name>
</gene>
<dbReference type="InterPro" id="IPR009077">
    <property type="entry name" value="Proteasome_activ_PA28"/>
</dbReference>
<feature type="domain" description="Proteasome activator PA28 C-terminal" evidence="4">
    <location>
        <begin position="160"/>
        <end position="302"/>
    </location>
</feature>
<feature type="compositionally biased region" description="Polar residues" evidence="3">
    <location>
        <begin position="18"/>
        <end position="35"/>
    </location>
</feature>
<dbReference type="GO" id="GO:0061136">
    <property type="term" value="P:regulation of proteasomal protein catabolic process"/>
    <property type="evidence" value="ECO:0007669"/>
    <property type="project" value="TreeGrafter"/>
</dbReference>
<dbReference type="Proteomes" id="UP001142055">
    <property type="component" value="Chromosome 1"/>
</dbReference>
<organism evidence="5 6">
    <name type="scientific">Blomia tropicalis</name>
    <name type="common">Mite</name>
    <dbReference type="NCBI Taxonomy" id="40697"/>
    <lineage>
        <taxon>Eukaryota</taxon>
        <taxon>Metazoa</taxon>
        <taxon>Ecdysozoa</taxon>
        <taxon>Arthropoda</taxon>
        <taxon>Chelicerata</taxon>
        <taxon>Arachnida</taxon>
        <taxon>Acari</taxon>
        <taxon>Acariformes</taxon>
        <taxon>Sarcoptiformes</taxon>
        <taxon>Astigmata</taxon>
        <taxon>Glycyphagoidea</taxon>
        <taxon>Echimyopodidae</taxon>
        <taxon>Blomia</taxon>
    </lineage>
</organism>
<dbReference type="SUPFAM" id="SSF47216">
    <property type="entry name" value="Proteasome activator"/>
    <property type="match status" value="1"/>
</dbReference>
<evidence type="ECO:0000259" key="4">
    <source>
        <dbReference type="Pfam" id="PF02252"/>
    </source>
</evidence>
<proteinExistence type="inferred from homology"/>
<dbReference type="GO" id="GO:0005737">
    <property type="term" value="C:cytoplasm"/>
    <property type="evidence" value="ECO:0007669"/>
    <property type="project" value="TreeGrafter"/>
</dbReference>
<evidence type="ECO:0000256" key="2">
    <source>
        <dbReference type="ARBA" id="ARBA00022942"/>
    </source>
</evidence>
<feature type="compositionally biased region" description="Low complexity" evidence="3">
    <location>
        <begin position="1"/>
        <end position="17"/>
    </location>
</feature>
<dbReference type="GO" id="GO:0008537">
    <property type="term" value="C:proteasome activator complex"/>
    <property type="evidence" value="ECO:0007669"/>
    <property type="project" value="InterPro"/>
</dbReference>
<dbReference type="InterPro" id="IPR036997">
    <property type="entry name" value="PA28_C_sf"/>
</dbReference>
<dbReference type="GO" id="GO:2000045">
    <property type="term" value="P:regulation of G1/S transition of mitotic cell cycle"/>
    <property type="evidence" value="ECO:0007669"/>
    <property type="project" value="TreeGrafter"/>
</dbReference>
<dbReference type="PANTHER" id="PTHR10660">
    <property type="entry name" value="PROTEASOME REGULATOR PA28"/>
    <property type="match status" value="1"/>
</dbReference>
<reference evidence="5" key="1">
    <citation type="submission" date="2022-12" db="EMBL/GenBank/DDBJ databases">
        <title>Genome assemblies of Blomia tropicalis.</title>
        <authorList>
            <person name="Cui Y."/>
        </authorList>
    </citation>
    <scope>NUCLEOTIDE SEQUENCE</scope>
    <source>
        <tissue evidence="5">Adult mites</tissue>
    </source>
</reference>
<protein>
    <recommendedName>
        <fullName evidence="4">Proteasome activator PA28 C-terminal domain-containing protein</fullName>
    </recommendedName>
</protein>
<dbReference type="PANTHER" id="PTHR10660:SF2">
    <property type="entry name" value="LD45860P"/>
    <property type="match status" value="1"/>
</dbReference>
<keyword evidence="6" id="KW-1185">Reference proteome</keyword>
<dbReference type="InterPro" id="IPR003186">
    <property type="entry name" value="PA28_C"/>
</dbReference>